<evidence type="ECO:0000256" key="3">
    <source>
        <dbReference type="ARBA" id="ARBA00023004"/>
    </source>
</evidence>
<dbReference type="GO" id="GO:0051536">
    <property type="term" value="F:iron-sulfur cluster binding"/>
    <property type="evidence" value="ECO:0007669"/>
    <property type="project" value="UniProtKB-KW"/>
</dbReference>
<dbReference type="AlphaFoldDB" id="A0A1Z3NBE0"/>
<dbReference type="GO" id="GO:0006412">
    <property type="term" value="P:translation"/>
    <property type="evidence" value="ECO:0007669"/>
    <property type="project" value="InterPro"/>
</dbReference>
<keyword evidence="4" id="KW-0411">Iron-sulfur</keyword>
<keyword evidence="2" id="KW-0809">Transit peptide</keyword>
<dbReference type="RefSeq" id="WP_088566214.1">
    <property type="nucleotide sequence ID" value="NZ_CP020946.1"/>
</dbReference>
<evidence type="ECO:0000256" key="2">
    <source>
        <dbReference type="ARBA" id="ARBA00022946"/>
    </source>
</evidence>
<dbReference type="Pfam" id="PF09243">
    <property type="entry name" value="Rsm22"/>
    <property type="match status" value="1"/>
</dbReference>
<dbReference type="Proteomes" id="UP000197003">
    <property type="component" value="Chromosome"/>
</dbReference>
<dbReference type="EMBL" id="CP020946">
    <property type="protein sequence ID" value="ASD64778.1"/>
    <property type="molecule type" value="Genomic_DNA"/>
</dbReference>
<dbReference type="InterPro" id="IPR015324">
    <property type="entry name" value="Ribosomal_Rsm22-like"/>
</dbReference>
<dbReference type="GO" id="GO:0008168">
    <property type="term" value="F:methyltransferase activity"/>
    <property type="evidence" value="ECO:0007669"/>
    <property type="project" value="InterPro"/>
</dbReference>
<reference evidence="5 6" key="1">
    <citation type="submission" date="2017-04" db="EMBL/GenBank/DDBJ databases">
        <title>Whole genome sequence of Bdellovibrio bacteriovorus strain SSB218315.</title>
        <authorList>
            <person name="Oyedara O."/>
            <person name="Rodriguez-Perez M.A."/>
        </authorList>
    </citation>
    <scope>NUCLEOTIDE SEQUENCE [LARGE SCALE GENOMIC DNA]</scope>
    <source>
        <strain evidence="5 6">SSB218315</strain>
    </source>
</reference>
<proteinExistence type="predicted"/>
<dbReference type="GO" id="GO:0046872">
    <property type="term" value="F:metal ion binding"/>
    <property type="evidence" value="ECO:0007669"/>
    <property type="project" value="UniProtKB-KW"/>
</dbReference>
<name>A0A1Z3NBE0_BDEBC</name>
<evidence type="ECO:0000256" key="1">
    <source>
        <dbReference type="ARBA" id="ARBA00022723"/>
    </source>
</evidence>
<organism evidence="5 6">
    <name type="scientific">Bdellovibrio bacteriovorus</name>
    <dbReference type="NCBI Taxonomy" id="959"/>
    <lineage>
        <taxon>Bacteria</taxon>
        <taxon>Pseudomonadati</taxon>
        <taxon>Bdellovibrionota</taxon>
        <taxon>Bdellovibrionia</taxon>
        <taxon>Bdellovibrionales</taxon>
        <taxon>Pseudobdellovibrionaceae</taxon>
        <taxon>Bdellovibrio</taxon>
    </lineage>
</organism>
<protein>
    <recommendedName>
        <fullName evidence="7">rRNA methyltransferase</fullName>
    </recommendedName>
</protein>
<sequence>MQREFTCPASFEESINRALATYKLSLTDSKALAKCVLALSDFFIAKPDSPTPWNESWAQVAYLCYYLPLNSTRLTGLIEEADKRGFFSGLSHVIDFGAGLATASMTLNEKHKFSYQLIERAAEPQNLIEKHFPQFPPQEWLRTFSGARLKDGAKTLALFSYSLTELTDLPDWAYQCEALMLVEPSTQQDGRKLLQLRQKLLEKGYHVWAPCTHEQACPLLSQSKTDWCHDRVHFKAPAWFTALEAELPMKNRTLTMSYVLMRKTKPQAIKAARVVGDRLKEKGKDRQMICRGSEREFLAWLHKTKIEQDIPRGVLVDIPDDIQKVSNELRVSREITVL</sequence>
<evidence type="ECO:0008006" key="7">
    <source>
        <dbReference type="Google" id="ProtNLM"/>
    </source>
</evidence>
<dbReference type="GO" id="GO:0003735">
    <property type="term" value="F:structural constituent of ribosome"/>
    <property type="evidence" value="ECO:0007669"/>
    <property type="project" value="TreeGrafter"/>
</dbReference>
<evidence type="ECO:0000256" key="4">
    <source>
        <dbReference type="ARBA" id="ARBA00023014"/>
    </source>
</evidence>
<dbReference type="PANTHER" id="PTHR13184">
    <property type="entry name" value="37S RIBOSOMAL PROTEIN S22"/>
    <property type="match status" value="1"/>
</dbReference>
<gene>
    <name evidence="5" type="ORF">B9G79_15000</name>
</gene>
<keyword evidence="1" id="KW-0479">Metal-binding</keyword>
<dbReference type="PANTHER" id="PTHR13184:SF5">
    <property type="entry name" value="METHYLTRANSFERASE-LIKE PROTEIN 17, MITOCHONDRIAL"/>
    <property type="match status" value="1"/>
</dbReference>
<evidence type="ECO:0000313" key="5">
    <source>
        <dbReference type="EMBL" id="ASD64778.1"/>
    </source>
</evidence>
<accession>A0A1Z3NBE0</accession>
<evidence type="ECO:0000313" key="6">
    <source>
        <dbReference type="Proteomes" id="UP000197003"/>
    </source>
</evidence>
<dbReference type="OrthoDB" id="5290094at2"/>
<dbReference type="InterPro" id="IPR052571">
    <property type="entry name" value="Mt_RNA_Methyltransferase"/>
</dbReference>
<dbReference type="GO" id="GO:0015935">
    <property type="term" value="C:small ribosomal subunit"/>
    <property type="evidence" value="ECO:0007669"/>
    <property type="project" value="TreeGrafter"/>
</dbReference>
<keyword evidence="3" id="KW-0408">Iron</keyword>